<feature type="region of interest" description="Disordered" evidence="9">
    <location>
        <begin position="175"/>
        <end position="205"/>
    </location>
</feature>
<dbReference type="Gene3D" id="1.10.10.10">
    <property type="entry name" value="Winged helix-like DNA-binding domain superfamily/Winged helix DNA-binding domain"/>
    <property type="match status" value="4"/>
</dbReference>
<organism evidence="13 14">
    <name type="scientific">Tetradesmus obliquus</name>
    <name type="common">Green alga</name>
    <name type="synonym">Acutodesmus obliquus</name>
    <dbReference type="NCBI Taxonomy" id="3088"/>
    <lineage>
        <taxon>Eukaryota</taxon>
        <taxon>Viridiplantae</taxon>
        <taxon>Chlorophyta</taxon>
        <taxon>core chlorophytes</taxon>
        <taxon>Chlorophyceae</taxon>
        <taxon>CS clade</taxon>
        <taxon>Sphaeropleales</taxon>
        <taxon>Scenedesmaceae</taxon>
        <taxon>Tetradesmus</taxon>
    </lineage>
</organism>
<dbReference type="InterPro" id="IPR039748">
    <property type="entry name" value="RPC3"/>
</dbReference>
<feature type="compositionally biased region" description="Low complexity" evidence="9">
    <location>
        <begin position="375"/>
        <end position="396"/>
    </location>
</feature>
<reference evidence="13 14" key="1">
    <citation type="submission" date="2016-10" db="EMBL/GenBank/DDBJ databases">
        <authorList>
            <person name="Cai Z."/>
        </authorList>
    </citation>
    <scope>NUCLEOTIDE SEQUENCE [LARGE SCALE GENOMIC DNA]</scope>
</reference>
<feature type="domain" description="RNA polymerase III subunit RPC82-related helix-turn-helix" evidence="11">
    <location>
        <begin position="9"/>
        <end position="46"/>
    </location>
</feature>
<dbReference type="InterPro" id="IPR055207">
    <property type="entry name" value="POLR3C_WHD"/>
</dbReference>
<feature type="region of interest" description="Disordered" evidence="9">
    <location>
        <begin position="422"/>
        <end position="443"/>
    </location>
</feature>
<sequence>MPSVHQVQLACKVVHEHFGSLTEVVVSALLKKGRQSLPELLGACNASLAAASRLLGSQQQHQQLSRQQLKQALLVLIQQNCVRTYLQPAEVRVTGVRPAVYLYEADLVQILQVIRRPKFLQHIRDDTPSNGAAAAADVSSVIIEVLLEHGRLRFDQIRNAVVSRLTQDDAAAATAAAAAAPQQDGADPTQQDVQQQGQQQLALPGSKAAEYGEAVRWSFVQLLQEHYIERAPPCNLPPPQPVSVAPKKAKKAAPKPGSTEYAEAQSRAMQQLAHKTYEEARFKAPRELVAGMGTEDDDVVDGAAAAAKAEADDDAALAAAAAAKPSKKRKKVAGGVSEEAAVAAAAVAAAEAAAANLTVARQAAALANKRRKTSSKASKAEAAAADGSEQQQQGEVVVKQEDGAVAAAAAVSPAKAARRAAAAAAAAQQQQQQQQEEVSPPSAREMLWRVNPEEFNRRFRNKVMADLVADKLGADAGTVLAAMLSHGRRFETTVQGDLSIAMGEGEVASALKAGQDAGRLPQLSPGKDAGALLNALAYDSLGAVDGGTGPQGATFIVNMRAVLDRCRLLQLHSVLRDKFGIHGLRVFQTLLMRGQLEQKQVADTVMQPHKETRELLYRMLRAGYVQMQDIPRTADRAPTRCFYTWHVDIDAVFGRLAADLYHAAVNLHTRRSHEMRKHSELVELVESARAAGQLNFNMTDSQRRALERLNKVSTALDTSLLRLDGMIALFNEY</sequence>
<dbReference type="GO" id="GO:0003697">
    <property type="term" value="F:single-stranded DNA binding"/>
    <property type="evidence" value="ECO:0007669"/>
    <property type="project" value="UniProtKB-UniRule"/>
</dbReference>
<evidence type="ECO:0000259" key="10">
    <source>
        <dbReference type="Pfam" id="PF05645"/>
    </source>
</evidence>
<comment type="similarity">
    <text evidence="8">Belongs to the eukaryotic RPC3/POLR3C RNA polymerase subunit family.</text>
</comment>
<evidence type="ECO:0000313" key="13">
    <source>
        <dbReference type="EMBL" id="SZX71928.1"/>
    </source>
</evidence>
<evidence type="ECO:0000256" key="9">
    <source>
        <dbReference type="SAM" id="MobiDB-lite"/>
    </source>
</evidence>
<dbReference type="InterPro" id="IPR008806">
    <property type="entry name" value="RNA_pol_III_Rpc82_C"/>
</dbReference>
<comment type="similarity">
    <text evidence="2">Belongs to the RNA polymerase beta chain family.</text>
</comment>
<dbReference type="InterPro" id="IPR013197">
    <property type="entry name" value="RNA_pol_III_RPC82-rel_HTH"/>
</dbReference>
<dbReference type="GO" id="GO:0005666">
    <property type="term" value="C:RNA polymerase III complex"/>
    <property type="evidence" value="ECO:0007669"/>
    <property type="project" value="UniProtKB-UniRule"/>
</dbReference>
<keyword evidence="7 8" id="KW-0539">Nucleus</keyword>
<evidence type="ECO:0000256" key="5">
    <source>
        <dbReference type="ARBA" id="ARBA00022478"/>
    </source>
</evidence>
<protein>
    <recommendedName>
        <fullName evidence="4 8">DNA-directed RNA polymerase III subunit RPC3</fullName>
        <shortName evidence="8">RNA polymerase III subunit C3</shortName>
    </recommendedName>
</protein>
<dbReference type="PANTHER" id="PTHR12949">
    <property type="entry name" value="RNA POLYMERASE III DNA DIRECTED -RELATED"/>
    <property type="match status" value="1"/>
</dbReference>
<dbReference type="STRING" id="3088.A0A383W2P1"/>
<feature type="compositionally biased region" description="Low complexity" evidence="9">
    <location>
        <begin position="175"/>
        <end position="200"/>
    </location>
</feature>
<comment type="function">
    <text evidence="8">DNA-dependent RNA polymerase catalyzes the transcription of DNA into RNA using the four ribonucleoside triphosphates as substrates. Specific core component of RNA polymerase III which synthesizes small RNAs, such as 5S rRNA and tRNAs.</text>
</comment>
<dbReference type="SUPFAM" id="SSF46785">
    <property type="entry name" value="Winged helix' DNA-binding domain"/>
    <property type="match status" value="1"/>
</dbReference>
<gene>
    <name evidence="13" type="ORF">BQ4739_LOCUS12032</name>
</gene>
<dbReference type="Pfam" id="PF05645">
    <property type="entry name" value="RNA_pol_Rpc82"/>
    <property type="match status" value="1"/>
</dbReference>
<feature type="domain" description="DNA-directed RNA polymerase III subunit RPC3 winged-helix" evidence="12">
    <location>
        <begin position="571"/>
        <end position="647"/>
    </location>
</feature>
<evidence type="ECO:0000256" key="7">
    <source>
        <dbReference type="ARBA" id="ARBA00023242"/>
    </source>
</evidence>
<evidence type="ECO:0000259" key="11">
    <source>
        <dbReference type="Pfam" id="PF08221"/>
    </source>
</evidence>
<dbReference type="InterPro" id="IPR036390">
    <property type="entry name" value="WH_DNA-bd_sf"/>
</dbReference>
<evidence type="ECO:0000256" key="2">
    <source>
        <dbReference type="ARBA" id="ARBA00006835"/>
    </source>
</evidence>
<evidence type="ECO:0000256" key="6">
    <source>
        <dbReference type="ARBA" id="ARBA00023163"/>
    </source>
</evidence>
<dbReference type="EMBL" id="FNXT01001088">
    <property type="protein sequence ID" value="SZX71928.1"/>
    <property type="molecule type" value="Genomic_DNA"/>
</dbReference>
<name>A0A383W2P1_TETOB</name>
<evidence type="ECO:0000259" key="12">
    <source>
        <dbReference type="Pfam" id="PF22536"/>
    </source>
</evidence>
<accession>A0A383W2P1</accession>
<feature type="region of interest" description="Disordered" evidence="9">
    <location>
        <begin position="367"/>
        <end position="396"/>
    </location>
</feature>
<comment type="subcellular location">
    <subcellularLocation>
        <location evidence="1 8">Nucleus</location>
    </subcellularLocation>
</comment>
<keyword evidence="14" id="KW-1185">Reference proteome</keyword>
<evidence type="ECO:0000256" key="8">
    <source>
        <dbReference type="RuleBase" id="RU367076"/>
    </source>
</evidence>
<evidence type="ECO:0000313" key="14">
    <source>
        <dbReference type="Proteomes" id="UP000256970"/>
    </source>
</evidence>
<dbReference type="InterPro" id="IPR036388">
    <property type="entry name" value="WH-like_DNA-bd_sf"/>
</dbReference>
<dbReference type="AlphaFoldDB" id="A0A383W2P1"/>
<feature type="domain" description="RNA polymerase III Rpc82 C -terminal" evidence="10">
    <location>
        <begin position="402"/>
        <end position="499"/>
    </location>
</feature>
<evidence type="ECO:0000256" key="1">
    <source>
        <dbReference type="ARBA" id="ARBA00004123"/>
    </source>
</evidence>
<comment type="subunit">
    <text evidence="3 8">Component of the RNA polymerase III (Pol III) complex consisting of 17 subunits.</text>
</comment>
<feature type="region of interest" description="Disordered" evidence="9">
    <location>
        <begin position="233"/>
        <end position="256"/>
    </location>
</feature>
<keyword evidence="5 8" id="KW-0240">DNA-directed RNA polymerase</keyword>
<dbReference type="Pfam" id="PF08221">
    <property type="entry name" value="HTH_9"/>
    <property type="match status" value="1"/>
</dbReference>
<keyword evidence="6 8" id="KW-0804">Transcription</keyword>
<dbReference type="GO" id="GO:0006351">
    <property type="term" value="P:DNA-templated transcription"/>
    <property type="evidence" value="ECO:0007669"/>
    <property type="project" value="InterPro"/>
</dbReference>
<dbReference type="Pfam" id="PF22536">
    <property type="entry name" value="WHD_POLR3C"/>
    <property type="match status" value="1"/>
</dbReference>
<dbReference type="PANTHER" id="PTHR12949:SF0">
    <property type="entry name" value="DNA-DIRECTED RNA POLYMERASE III SUBUNIT RPC3"/>
    <property type="match status" value="1"/>
</dbReference>
<proteinExistence type="inferred from homology"/>
<dbReference type="Proteomes" id="UP000256970">
    <property type="component" value="Unassembled WGS sequence"/>
</dbReference>
<evidence type="ECO:0000256" key="3">
    <source>
        <dbReference type="ARBA" id="ARBA00011206"/>
    </source>
</evidence>
<evidence type="ECO:0000256" key="4">
    <source>
        <dbReference type="ARBA" id="ARBA00016689"/>
    </source>
</evidence>